<dbReference type="InterPro" id="IPR039189">
    <property type="entry name" value="Fcp1"/>
</dbReference>
<dbReference type="EMBL" id="CAJNOM010000749">
    <property type="protein sequence ID" value="CAF1555470.1"/>
    <property type="molecule type" value="Genomic_DNA"/>
</dbReference>
<dbReference type="Gene3D" id="3.40.50.1000">
    <property type="entry name" value="HAD superfamily/HAD-like"/>
    <property type="match status" value="1"/>
</dbReference>
<organism evidence="10 11">
    <name type="scientific">Adineta steineri</name>
    <dbReference type="NCBI Taxonomy" id="433720"/>
    <lineage>
        <taxon>Eukaryota</taxon>
        <taxon>Metazoa</taxon>
        <taxon>Spiralia</taxon>
        <taxon>Gnathifera</taxon>
        <taxon>Rotifera</taxon>
        <taxon>Eurotatoria</taxon>
        <taxon>Bdelloidea</taxon>
        <taxon>Adinetida</taxon>
        <taxon>Adinetidae</taxon>
        <taxon>Adineta</taxon>
    </lineage>
</organism>
<evidence type="ECO:0000256" key="4">
    <source>
        <dbReference type="ARBA" id="ARBA00047761"/>
    </source>
</evidence>
<dbReference type="CDD" id="cd07521">
    <property type="entry name" value="HAD_FCP1-like"/>
    <property type="match status" value="1"/>
</dbReference>
<keyword evidence="2 6" id="KW-0378">Hydrolase</keyword>
<dbReference type="SUPFAM" id="SSF56784">
    <property type="entry name" value="HAD-like"/>
    <property type="match status" value="1"/>
</dbReference>
<dbReference type="NCBIfam" id="TIGR02250">
    <property type="entry name" value="FCP1_euk"/>
    <property type="match status" value="1"/>
</dbReference>
<feature type="region of interest" description="Disordered" evidence="7">
    <location>
        <begin position="551"/>
        <end position="576"/>
    </location>
</feature>
<dbReference type="Proteomes" id="UP000663832">
    <property type="component" value="Unassembled WGS sequence"/>
</dbReference>
<evidence type="ECO:0000313" key="11">
    <source>
        <dbReference type="Proteomes" id="UP000663832"/>
    </source>
</evidence>
<dbReference type="SMART" id="SM00292">
    <property type="entry name" value="BRCT"/>
    <property type="match status" value="1"/>
</dbReference>
<dbReference type="InterPro" id="IPR004274">
    <property type="entry name" value="FCP1_dom"/>
</dbReference>
<gene>
    <name evidence="10" type="ORF">QVE165_LOCUS47448</name>
</gene>
<dbReference type="Gene3D" id="3.40.50.10190">
    <property type="entry name" value="BRCT domain"/>
    <property type="match status" value="1"/>
</dbReference>
<dbReference type="InterPro" id="IPR023214">
    <property type="entry name" value="HAD_sf"/>
</dbReference>
<comment type="function">
    <text evidence="6">This promotes the activity of RNA polymerase II.</text>
</comment>
<accession>A0A815XBV4</accession>
<evidence type="ECO:0000256" key="3">
    <source>
        <dbReference type="ARBA" id="ARBA00023242"/>
    </source>
</evidence>
<evidence type="ECO:0000259" key="9">
    <source>
        <dbReference type="PROSITE" id="PS50969"/>
    </source>
</evidence>
<dbReference type="AlphaFoldDB" id="A0A815XBV4"/>
<sequence length="576" mass="67021">MIDMNGQRQSFPSPISGIITKLYIHEMDVLSYSSIIFEYEACRHSIIFKNLCGDCGIDLSQIKNTLLTSKHVNHVVPIEPSFSAIKFTAEIAAKYDREERNYLLRKRKLHLLVDLDQTLVHTTNCVNHYPSSPDVVAFQLNIPISQILYTKLRPGVKEFLTNLQSFYQFHIVTFGDRPYANAIAKLIDPDGKFFADRILSRDECVSLTDKSANLNKLFHCGDSLVCIIDDREDVWKYASNLIQVKPYTWFKDVGDINDTYLSSINKWNDRNHQFYTEKNELTELSQMETLSVKNTGVANDDDLYLYRLEIILKHIHMIFYKSYDQSIQNKSDIIPDLKQIMPNIRQQILKSVSLCFSHMMSQDYPLDKYCGTVIAEAMGATVTHDLQFDHNGIIQTTHVIAGKQTYKVYQARQNNIKVVTPEWLIDCYEQWEKKSEENYILTSDYNVQQCKLFTDITPRISKRRYCEIQQQVSIIEQSISYQQNECTMNINERFDIEKKVTDLCIDDDIDLRPSKRQRIVSLTNTVNEKRDTDADDSDSSYTYKMHNLILNKEDRHSSDEEGLSDDETPHGWKQKQ</sequence>
<name>A0A815XBV4_9BILA</name>
<keyword evidence="3 6" id="KW-0539">Nucleus</keyword>
<evidence type="ECO:0000256" key="5">
    <source>
        <dbReference type="ARBA" id="ARBA00048336"/>
    </source>
</evidence>
<dbReference type="GO" id="GO:0005634">
    <property type="term" value="C:nucleus"/>
    <property type="evidence" value="ECO:0007669"/>
    <property type="project" value="UniProtKB-SubCell"/>
</dbReference>
<dbReference type="PANTHER" id="PTHR23081:SF36">
    <property type="entry name" value="RNA POLYMERASE II SUBUNIT A C-TERMINAL DOMAIN PHOSPHATASE"/>
    <property type="match status" value="1"/>
</dbReference>
<dbReference type="PANTHER" id="PTHR23081">
    <property type="entry name" value="RNA POLYMERASE II CTD PHOSPHATASE"/>
    <property type="match status" value="1"/>
</dbReference>
<evidence type="ECO:0000256" key="2">
    <source>
        <dbReference type="ARBA" id="ARBA00022801"/>
    </source>
</evidence>
<evidence type="ECO:0000313" key="10">
    <source>
        <dbReference type="EMBL" id="CAF1555470.1"/>
    </source>
</evidence>
<comment type="caution">
    <text evidence="10">The sequence shown here is derived from an EMBL/GenBank/DDBJ whole genome shotgun (WGS) entry which is preliminary data.</text>
</comment>
<dbReference type="CDD" id="cd17729">
    <property type="entry name" value="BRCT_CTDP1"/>
    <property type="match status" value="1"/>
</dbReference>
<dbReference type="InterPro" id="IPR036420">
    <property type="entry name" value="BRCT_dom_sf"/>
</dbReference>
<dbReference type="GO" id="GO:0008420">
    <property type="term" value="F:RNA polymerase II CTD heptapeptide repeat phosphatase activity"/>
    <property type="evidence" value="ECO:0007669"/>
    <property type="project" value="UniProtKB-UniRule"/>
</dbReference>
<dbReference type="OrthoDB" id="10249888at2759"/>
<dbReference type="EC" id="3.1.3.16" evidence="6"/>
<feature type="domain" description="FCP1 homology" evidence="9">
    <location>
        <begin position="104"/>
        <end position="268"/>
    </location>
</feature>
<dbReference type="InterPro" id="IPR001357">
    <property type="entry name" value="BRCT_dom"/>
</dbReference>
<evidence type="ECO:0000256" key="1">
    <source>
        <dbReference type="ARBA" id="ARBA00004123"/>
    </source>
</evidence>
<evidence type="ECO:0000256" key="7">
    <source>
        <dbReference type="SAM" id="MobiDB-lite"/>
    </source>
</evidence>
<reference evidence="10" key="1">
    <citation type="submission" date="2021-02" db="EMBL/GenBank/DDBJ databases">
        <authorList>
            <person name="Nowell W R."/>
        </authorList>
    </citation>
    <scope>NUCLEOTIDE SEQUENCE</scope>
</reference>
<proteinExistence type="predicted"/>
<keyword evidence="11" id="KW-1185">Reference proteome</keyword>
<dbReference type="Pfam" id="PF03031">
    <property type="entry name" value="NIF"/>
    <property type="match status" value="1"/>
</dbReference>
<dbReference type="Gene3D" id="1.10.287.10">
    <property type="entry name" value="S15/NS1, RNA-binding"/>
    <property type="match status" value="1"/>
</dbReference>
<evidence type="ECO:0000256" key="6">
    <source>
        <dbReference type="RuleBase" id="RU366066"/>
    </source>
</evidence>
<dbReference type="PROSITE" id="PS50969">
    <property type="entry name" value="FCP1"/>
    <property type="match status" value="1"/>
</dbReference>
<protein>
    <recommendedName>
        <fullName evidence="6">RNA polymerase II subunit A C-terminal domain phosphatase</fullName>
        <ecNumber evidence="6">3.1.3.16</ecNumber>
    </recommendedName>
</protein>
<comment type="catalytic activity">
    <reaction evidence="4 6">
        <text>O-phospho-L-seryl-[protein] + H2O = L-seryl-[protein] + phosphate</text>
        <dbReference type="Rhea" id="RHEA:20629"/>
        <dbReference type="Rhea" id="RHEA-COMP:9863"/>
        <dbReference type="Rhea" id="RHEA-COMP:11604"/>
        <dbReference type="ChEBI" id="CHEBI:15377"/>
        <dbReference type="ChEBI" id="CHEBI:29999"/>
        <dbReference type="ChEBI" id="CHEBI:43474"/>
        <dbReference type="ChEBI" id="CHEBI:83421"/>
        <dbReference type="EC" id="3.1.3.16"/>
    </reaction>
</comment>
<dbReference type="InterPro" id="IPR036412">
    <property type="entry name" value="HAD-like_sf"/>
</dbReference>
<dbReference type="InterPro" id="IPR011947">
    <property type="entry name" value="FCP1_euk"/>
</dbReference>
<comment type="subcellular location">
    <subcellularLocation>
        <location evidence="1 6">Nucleus</location>
    </subcellularLocation>
</comment>
<feature type="domain" description="BRCT" evidence="8">
    <location>
        <begin position="344"/>
        <end position="441"/>
    </location>
</feature>
<dbReference type="Pfam" id="PF00533">
    <property type="entry name" value="BRCT"/>
    <property type="match status" value="1"/>
</dbReference>
<comment type="catalytic activity">
    <reaction evidence="5 6">
        <text>O-phospho-L-threonyl-[protein] + H2O = L-threonyl-[protein] + phosphate</text>
        <dbReference type="Rhea" id="RHEA:47004"/>
        <dbReference type="Rhea" id="RHEA-COMP:11060"/>
        <dbReference type="Rhea" id="RHEA-COMP:11605"/>
        <dbReference type="ChEBI" id="CHEBI:15377"/>
        <dbReference type="ChEBI" id="CHEBI:30013"/>
        <dbReference type="ChEBI" id="CHEBI:43474"/>
        <dbReference type="ChEBI" id="CHEBI:61977"/>
        <dbReference type="EC" id="3.1.3.16"/>
    </reaction>
</comment>
<dbReference type="SMART" id="SM00577">
    <property type="entry name" value="CPDc"/>
    <property type="match status" value="1"/>
</dbReference>
<dbReference type="PROSITE" id="PS50172">
    <property type="entry name" value="BRCT"/>
    <property type="match status" value="1"/>
</dbReference>
<evidence type="ECO:0000259" key="8">
    <source>
        <dbReference type="PROSITE" id="PS50172"/>
    </source>
</evidence>
<dbReference type="SUPFAM" id="SSF52113">
    <property type="entry name" value="BRCT domain"/>
    <property type="match status" value="1"/>
</dbReference>